<feature type="transmembrane region" description="Helical" evidence="1">
    <location>
        <begin position="113"/>
        <end position="132"/>
    </location>
</feature>
<feature type="transmembrane region" description="Helical" evidence="1">
    <location>
        <begin position="12"/>
        <end position="30"/>
    </location>
</feature>
<keyword evidence="1" id="KW-0472">Membrane</keyword>
<accession>A0A1Y3M946</accession>
<dbReference type="AlphaFoldDB" id="A0A1Y3M946"/>
<name>A0A1Y3M946_9BACI</name>
<reference evidence="2 3" key="1">
    <citation type="submission" date="2017-02" db="EMBL/GenBank/DDBJ databases">
        <title>Bacillus pseudomycoides isolate FSL K6-0042.</title>
        <authorList>
            <person name="Kovac J."/>
        </authorList>
    </citation>
    <scope>NUCLEOTIDE SEQUENCE [LARGE SCALE GENOMIC DNA]</scope>
    <source>
        <strain evidence="2 3">FSL K6-0042</strain>
    </source>
</reference>
<evidence type="ECO:0000256" key="1">
    <source>
        <dbReference type="SAM" id="Phobius"/>
    </source>
</evidence>
<evidence type="ECO:0000313" key="3">
    <source>
        <dbReference type="Proteomes" id="UP000195321"/>
    </source>
</evidence>
<protein>
    <submittedName>
        <fullName evidence="2">Uncharacterized protein</fullName>
    </submittedName>
</protein>
<comment type="caution">
    <text evidence="2">The sequence shown here is derived from an EMBL/GenBank/DDBJ whole genome shotgun (WGS) entry which is preliminary data.</text>
</comment>
<keyword evidence="1" id="KW-1133">Transmembrane helix</keyword>
<dbReference type="EMBL" id="MWPX01000031">
    <property type="protein sequence ID" value="OUM46949.1"/>
    <property type="molecule type" value="Genomic_DNA"/>
</dbReference>
<sequence length="137" mass="15914">MLPTVLDYAVRTVFFVLQTFIISLALKYLIQKKYINGSALIWISSIVTMLGVGAIMSLYESLHLTHTTLGFLSISFVLNQFLFGYYIISWAIIHFKELKLFNKILKFIKIMNFVMISITYIGFLLFFVLSWFESSLK</sequence>
<gene>
    <name evidence="2" type="ORF">BW425_20880</name>
</gene>
<proteinExistence type="predicted"/>
<organism evidence="2 3">
    <name type="scientific">Bacillus pseudomycoides</name>
    <dbReference type="NCBI Taxonomy" id="64104"/>
    <lineage>
        <taxon>Bacteria</taxon>
        <taxon>Bacillati</taxon>
        <taxon>Bacillota</taxon>
        <taxon>Bacilli</taxon>
        <taxon>Bacillales</taxon>
        <taxon>Bacillaceae</taxon>
        <taxon>Bacillus</taxon>
        <taxon>Bacillus cereus group</taxon>
    </lineage>
</organism>
<evidence type="ECO:0000313" key="2">
    <source>
        <dbReference type="EMBL" id="OUM46949.1"/>
    </source>
</evidence>
<keyword evidence="1" id="KW-0812">Transmembrane</keyword>
<dbReference type="Proteomes" id="UP000195321">
    <property type="component" value="Unassembled WGS sequence"/>
</dbReference>
<feature type="transmembrane region" description="Helical" evidence="1">
    <location>
        <begin position="39"/>
        <end position="59"/>
    </location>
</feature>
<feature type="transmembrane region" description="Helical" evidence="1">
    <location>
        <begin position="71"/>
        <end position="93"/>
    </location>
</feature>